<dbReference type="EMBL" id="NFLW01000005">
    <property type="protein sequence ID" value="OUQ73099.1"/>
    <property type="molecule type" value="Genomic_DNA"/>
</dbReference>
<evidence type="ECO:0000259" key="4">
    <source>
        <dbReference type="Pfam" id="PF07715"/>
    </source>
</evidence>
<reference evidence="6" key="2">
    <citation type="journal article" date="2018" name="BMC Genomics">
        <title>Whole genome sequencing and function prediction of 133 gut anaerobes isolated from chicken caecum in pure cultures.</title>
        <authorList>
            <person name="Medvecky M."/>
            <person name="Cejkova D."/>
            <person name="Polansky O."/>
            <person name="Karasova D."/>
            <person name="Kubasova T."/>
            <person name="Cizek A."/>
            <person name="Rychlik I."/>
        </authorList>
    </citation>
    <scope>NUCLEOTIDE SEQUENCE</scope>
    <source>
        <strain evidence="6">An109</strain>
    </source>
</reference>
<dbReference type="Pfam" id="PF00593">
    <property type="entry name" value="TonB_dep_Rec_b-barrel"/>
    <property type="match status" value="1"/>
</dbReference>
<dbReference type="InterPro" id="IPR012910">
    <property type="entry name" value="Plug_dom"/>
</dbReference>
<dbReference type="Proteomes" id="UP000284495">
    <property type="component" value="Unassembled WGS sequence"/>
</dbReference>
<dbReference type="InterPro" id="IPR000531">
    <property type="entry name" value="Beta-barrel_TonB"/>
</dbReference>
<dbReference type="InterPro" id="IPR023996">
    <property type="entry name" value="TonB-dep_OMP_SusC/RagA"/>
</dbReference>
<evidence type="ECO:0000313" key="10">
    <source>
        <dbReference type="Proteomes" id="UP000283369"/>
    </source>
</evidence>
<gene>
    <name evidence="6" type="ORF">B5E52_04470</name>
    <name evidence="8" type="ORF">DW027_15760</name>
    <name evidence="7" type="ORF">DWW25_08350</name>
    <name evidence="5" type="ORF">GA398_00610</name>
</gene>
<sequence>MKHQNLEFKWMCLLFLALLLSPPLLWGQNHSIKGQIVDAKSNEPLIGVNITVEGTSNGTISDIDGRFTLSVAANAVLKISYIGYQEKKIKVDDLKKEPIISLEEDSKQLEEVVVVGYGIQKKVSSVGAITQTKGEELLKGGNITSVSEALQGKLNGLVAINTSGKPGASDTKMYIRGKASWQNSDPLVLVDGIERDMNDVDMNEIESISILKDASATAVYGVRGANGVILLTTKRGQDKKPNINFSTSFGIKQTTANMEWADYVTSMKMYNEAVANDNNWNQQIKQSVINAWSNAFDTGNYGPYNDVFPQVDWWDELVKPGFSQQYNVNISGGTNFMRYFASIGYQNDGDIYDLQKQENFDPRNYYRRYNWRSNLDFNLTKTTSLSVNIAGKMGYRNDNFADDVYTRIIAAPTNSFPIKYSDGYWGDGSTAGYNPVCNMNTNGSQLYKTFQGWYDVRLEQKLDFLTKGLKAAAKVSYTSASTTRSSIKTGEIWGNNDFESRNSIIKYHREYDYSNPIVNADGSLTYPMILEKRWPNDEDIELPPNVSYDNLDGYNRKLYYEFSVEYNRSFGSHNVTALALMNRQVSDSKDDKVIKFPSYREEWVGRVTYNWKERYLAEMNISYTGSEKFARGQRFGLFPSYSLGWRASEEPFIKKHVGDVLTNLKFRYSYGKVGSDAAAARWNYIQLFNSLGSIELGNTQGVTHSPLYTEGDIANLTSTWEKATKHNFGIEIGLWNKLDLTLDLFKENRKDILMTPQTTSSIVGATFNAINRGETKNHGLELELRWNDKIGRNFNYWGALTFAASENRIVYKDDPRNADEHLKAAGKPIDYQNRFIAVGNYGSIDDVFNYAQTAINGTTASQVIPGDLIYIDFNGDGIINSNDKVVVDELNYPLTTIGFSFGFNWKGLNFSAMLYSPRNIYKLQFDQYLWDFPASNIRVQPKSMERWTPETANSSGVMRPATHLNNTYNKVESTYRYSDYSYIRLKNMEIGYTFPKKWLSEAHISNLQVYMNGNNLLTFWKGDKRVDPETGGVGSYPIVRTYTLGLRVSF</sequence>
<dbReference type="EMBL" id="WDED01000001">
    <property type="protein sequence ID" value="KAB6150292.1"/>
    <property type="molecule type" value="Genomic_DNA"/>
</dbReference>
<dbReference type="RefSeq" id="WP_087317669.1">
    <property type="nucleotide sequence ID" value="NZ_JAASHA010000029.1"/>
</dbReference>
<reference evidence="5 12" key="4">
    <citation type="journal article" date="2019" name="Nat. Med.">
        <title>A library of human gut bacterial isolates paired with longitudinal multiomics data enables mechanistic microbiome research.</title>
        <authorList>
            <person name="Poyet M."/>
            <person name="Groussin M."/>
            <person name="Gibbons S.M."/>
            <person name="Avila-Pacheco J."/>
            <person name="Jiang X."/>
            <person name="Kearney S.M."/>
            <person name="Perrotta A.R."/>
            <person name="Berdy B."/>
            <person name="Zhao S."/>
            <person name="Lieberman T.D."/>
            <person name="Swanson P.K."/>
            <person name="Smith M."/>
            <person name="Roesemann S."/>
            <person name="Alexander J.E."/>
            <person name="Rich S.A."/>
            <person name="Livny J."/>
            <person name="Vlamakis H."/>
            <person name="Clish C."/>
            <person name="Bullock K."/>
            <person name="Deik A."/>
            <person name="Scott J."/>
            <person name="Pierce K.A."/>
            <person name="Xavier R.J."/>
            <person name="Alm E.J."/>
        </authorList>
    </citation>
    <scope>NUCLEOTIDE SEQUENCE [LARGE SCALE GENOMIC DNA]</scope>
    <source>
        <strain evidence="5 12">BIOML-A58</strain>
    </source>
</reference>
<evidence type="ECO:0000313" key="6">
    <source>
        <dbReference type="EMBL" id="OUQ73099.1"/>
    </source>
</evidence>
<feature type="domain" description="TonB-dependent receptor-like beta-barrel" evidence="3">
    <location>
        <begin position="397"/>
        <end position="1016"/>
    </location>
</feature>
<dbReference type="SUPFAM" id="SSF49464">
    <property type="entry name" value="Carboxypeptidase regulatory domain-like"/>
    <property type="match status" value="1"/>
</dbReference>
<dbReference type="FunFam" id="2.60.40.1120:FF:000003">
    <property type="entry name" value="Outer membrane protein Omp121"/>
    <property type="match status" value="1"/>
</dbReference>
<dbReference type="AlphaFoldDB" id="A0A1Y4VSH6"/>
<keyword evidence="1" id="KW-0812">Transmembrane</keyword>
<dbReference type="Pfam" id="PF13715">
    <property type="entry name" value="CarbopepD_reg_2"/>
    <property type="match status" value="1"/>
</dbReference>
<keyword evidence="1" id="KW-0998">Cell outer membrane</keyword>
<evidence type="ECO:0000259" key="3">
    <source>
        <dbReference type="Pfam" id="PF00593"/>
    </source>
</evidence>
<dbReference type="NCBIfam" id="TIGR04057">
    <property type="entry name" value="SusC_RagA_signa"/>
    <property type="match status" value="1"/>
</dbReference>
<organism evidence="6 9">
    <name type="scientific">Bacteroides xylanisolvens</name>
    <dbReference type="NCBI Taxonomy" id="371601"/>
    <lineage>
        <taxon>Bacteria</taxon>
        <taxon>Pseudomonadati</taxon>
        <taxon>Bacteroidota</taxon>
        <taxon>Bacteroidia</taxon>
        <taxon>Bacteroidales</taxon>
        <taxon>Bacteroidaceae</taxon>
        <taxon>Bacteroides</taxon>
    </lineage>
</organism>
<accession>A0A1Y4VSH6</accession>
<dbReference type="Gene3D" id="2.170.130.10">
    <property type="entry name" value="TonB-dependent receptor, plug domain"/>
    <property type="match status" value="1"/>
</dbReference>
<evidence type="ECO:0000313" key="7">
    <source>
        <dbReference type="EMBL" id="RGV15546.1"/>
    </source>
</evidence>
<keyword evidence="2" id="KW-0798">TonB box</keyword>
<dbReference type="InterPro" id="IPR039426">
    <property type="entry name" value="TonB-dep_rcpt-like"/>
</dbReference>
<dbReference type="NCBIfam" id="TIGR04056">
    <property type="entry name" value="OMP_RagA_SusC"/>
    <property type="match status" value="1"/>
</dbReference>
<dbReference type="FunFam" id="2.170.130.10:FF:000003">
    <property type="entry name" value="SusC/RagA family TonB-linked outer membrane protein"/>
    <property type="match status" value="1"/>
</dbReference>
<evidence type="ECO:0000313" key="8">
    <source>
        <dbReference type="EMBL" id="RHL35700.1"/>
    </source>
</evidence>
<dbReference type="InterPro" id="IPR037066">
    <property type="entry name" value="Plug_dom_sf"/>
</dbReference>
<name>A0A1Y4VSH6_9BACE</name>
<evidence type="ECO:0000256" key="1">
    <source>
        <dbReference type="PROSITE-ProRule" id="PRU01360"/>
    </source>
</evidence>
<comment type="subcellular location">
    <subcellularLocation>
        <location evidence="1">Cell outer membrane</location>
        <topology evidence="1">Multi-pass membrane protein</topology>
    </subcellularLocation>
</comment>
<dbReference type="Gene3D" id="2.60.40.1120">
    <property type="entry name" value="Carboxypeptidase-like, regulatory domain"/>
    <property type="match status" value="1"/>
</dbReference>
<dbReference type="InterPro" id="IPR023997">
    <property type="entry name" value="TonB-dep_OMP_SusC/RagA_CS"/>
</dbReference>
<evidence type="ECO:0000313" key="5">
    <source>
        <dbReference type="EMBL" id="KAB6150292.1"/>
    </source>
</evidence>
<comment type="caution">
    <text evidence="6">The sequence shown here is derived from an EMBL/GenBank/DDBJ whole genome shotgun (WGS) entry which is preliminary data.</text>
</comment>
<evidence type="ECO:0000313" key="12">
    <source>
        <dbReference type="Proteomes" id="UP000434604"/>
    </source>
</evidence>
<proteinExistence type="inferred from homology"/>
<protein>
    <submittedName>
        <fullName evidence="6">SusC/RagA family protein</fullName>
    </submittedName>
    <submittedName>
        <fullName evidence="5">TonB-dependent receptor</fullName>
    </submittedName>
</protein>
<evidence type="ECO:0000313" key="11">
    <source>
        <dbReference type="Proteomes" id="UP000284495"/>
    </source>
</evidence>
<dbReference type="EMBL" id="QRYV01000016">
    <property type="protein sequence ID" value="RGV15546.1"/>
    <property type="molecule type" value="Genomic_DNA"/>
</dbReference>
<dbReference type="SUPFAM" id="SSF56935">
    <property type="entry name" value="Porins"/>
    <property type="match status" value="1"/>
</dbReference>
<dbReference type="Pfam" id="PF07715">
    <property type="entry name" value="Plug"/>
    <property type="match status" value="1"/>
</dbReference>
<dbReference type="InterPro" id="IPR008969">
    <property type="entry name" value="CarboxyPept-like_regulatory"/>
</dbReference>
<dbReference type="GO" id="GO:0009279">
    <property type="term" value="C:cell outer membrane"/>
    <property type="evidence" value="ECO:0007669"/>
    <property type="project" value="UniProtKB-SubCell"/>
</dbReference>
<keyword evidence="5" id="KW-0675">Receptor</keyword>
<dbReference type="PROSITE" id="PS52016">
    <property type="entry name" value="TONB_DEPENDENT_REC_3"/>
    <property type="match status" value="1"/>
</dbReference>
<keyword evidence="1" id="KW-1134">Transmembrane beta strand</keyword>
<evidence type="ECO:0000256" key="2">
    <source>
        <dbReference type="RuleBase" id="RU003357"/>
    </source>
</evidence>
<reference evidence="10 11" key="3">
    <citation type="submission" date="2018-08" db="EMBL/GenBank/DDBJ databases">
        <title>A genome reference for cultivated species of the human gut microbiota.</title>
        <authorList>
            <person name="Zou Y."/>
            <person name="Xue W."/>
            <person name="Luo G."/>
        </authorList>
    </citation>
    <scope>NUCLEOTIDE SEQUENCE [LARGE SCALE GENOMIC DNA]</scope>
    <source>
        <strain evidence="7 10">AF14-7</strain>
        <strain evidence="8 11">AF38-2</strain>
    </source>
</reference>
<keyword evidence="1" id="KW-0813">Transport</keyword>
<dbReference type="Proteomes" id="UP000283369">
    <property type="component" value="Unassembled WGS sequence"/>
</dbReference>
<reference evidence="9" key="1">
    <citation type="submission" date="2017-04" db="EMBL/GenBank/DDBJ databases">
        <title>Function of individual gut microbiota members based on whole genome sequencing of pure cultures obtained from chicken caecum.</title>
        <authorList>
            <person name="Medvecky M."/>
            <person name="Cejkova D."/>
            <person name="Polansky O."/>
            <person name="Karasova D."/>
            <person name="Kubasova T."/>
            <person name="Cizek A."/>
            <person name="Rychlik I."/>
        </authorList>
    </citation>
    <scope>NUCLEOTIDE SEQUENCE [LARGE SCALE GENOMIC DNA]</scope>
    <source>
        <strain evidence="9">An109</strain>
    </source>
</reference>
<comment type="similarity">
    <text evidence="1 2">Belongs to the TonB-dependent receptor family.</text>
</comment>
<dbReference type="Proteomes" id="UP000196036">
    <property type="component" value="Unassembled WGS sequence"/>
</dbReference>
<keyword evidence="1 2" id="KW-0472">Membrane</keyword>
<dbReference type="EMBL" id="QROO01000021">
    <property type="protein sequence ID" value="RHL35700.1"/>
    <property type="molecule type" value="Genomic_DNA"/>
</dbReference>
<feature type="domain" description="TonB-dependent receptor plug" evidence="4">
    <location>
        <begin position="124"/>
        <end position="228"/>
    </location>
</feature>
<dbReference type="Proteomes" id="UP000434604">
    <property type="component" value="Unassembled WGS sequence"/>
</dbReference>
<evidence type="ECO:0000313" key="9">
    <source>
        <dbReference type="Proteomes" id="UP000196036"/>
    </source>
</evidence>